<feature type="chain" id="PRO_5035773101" evidence="1">
    <location>
        <begin position="18"/>
        <end position="156"/>
    </location>
</feature>
<dbReference type="OrthoDB" id="6873735at2759"/>
<protein>
    <submittedName>
        <fullName evidence="2">(apollo) hypothetical protein</fullName>
    </submittedName>
</protein>
<dbReference type="Proteomes" id="UP000691718">
    <property type="component" value="Unassembled WGS sequence"/>
</dbReference>
<reference evidence="2" key="1">
    <citation type="submission" date="2021-04" db="EMBL/GenBank/DDBJ databases">
        <authorList>
            <person name="Tunstrom K."/>
        </authorList>
    </citation>
    <scope>NUCLEOTIDE SEQUENCE</scope>
</reference>
<proteinExistence type="predicted"/>
<gene>
    <name evidence="2" type="ORF">PAPOLLO_LOCUS5760</name>
</gene>
<evidence type="ECO:0000313" key="3">
    <source>
        <dbReference type="Proteomes" id="UP000691718"/>
    </source>
</evidence>
<accession>A0A8S3WGB6</accession>
<dbReference type="EMBL" id="CAJQZP010000359">
    <property type="protein sequence ID" value="CAG4957689.1"/>
    <property type="molecule type" value="Genomic_DNA"/>
</dbReference>
<comment type="caution">
    <text evidence="2">The sequence shown here is derived from an EMBL/GenBank/DDBJ whole genome shotgun (WGS) entry which is preliminary data.</text>
</comment>
<keyword evidence="3" id="KW-1185">Reference proteome</keyword>
<evidence type="ECO:0000313" key="2">
    <source>
        <dbReference type="EMBL" id="CAG4957689.1"/>
    </source>
</evidence>
<name>A0A8S3WGB6_PARAO</name>
<feature type="signal peptide" evidence="1">
    <location>
        <begin position="1"/>
        <end position="17"/>
    </location>
</feature>
<sequence length="156" mass="16806">MLKNILLVTFLLEVITAQYQFLPFSPKAPIELAISPIVEALTGRVSSRIPNPSTPLEEIILCRNLAAKIESAALAKLKQNALKRPVFGQVVGPLLDEIAMICRCPVCHNTNSYSTTNSVALSNSPPSASNTPNIVLFNSPVCASSPNINQIQFSCD</sequence>
<dbReference type="AlphaFoldDB" id="A0A8S3WGB6"/>
<keyword evidence="1" id="KW-0732">Signal</keyword>
<evidence type="ECO:0000256" key="1">
    <source>
        <dbReference type="SAM" id="SignalP"/>
    </source>
</evidence>
<organism evidence="2 3">
    <name type="scientific">Parnassius apollo</name>
    <name type="common">Apollo butterfly</name>
    <name type="synonym">Papilio apollo</name>
    <dbReference type="NCBI Taxonomy" id="110799"/>
    <lineage>
        <taxon>Eukaryota</taxon>
        <taxon>Metazoa</taxon>
        <taxon>Ecdysozoa</taxon>
        <taxon>Arthropoda</taxon>
        <taxon>Hexapoda</taxon>
        <taxon>Insecta</taxon>
        <taxon>Pterygota</taxon>
        <taxon>Neoptera</taxon>
        <taxon>Endopterygota</taxon>
        <taxon>Lepidoptera</taxon>
        <taxon>Glossata</taxon>
        <taxon>Ditrysia</taxon>
        <taxon>Papilionoidea</taxon>
        <taxon>Papilionidae</taxon>
        <taxon>Parnassiinae</taxon>
        <taxon>Parnassini</taxon>
        <taxon>Parnassius</taxon>
        <taxon>Parnassius</taxon>
    </lineage>
</organism>